<evidence type="ECO:0000313" key="3">
    <source>
        <dbReference type="Proteomes" id="UP000316426"/>
    </source>
</evidence>
<dbReference type="KEGG" id="bmei:Spa11_13790"/>
<keyword evidence="3" id="KW-1185">Reference proteome</keyword>
<organism evidence="2 3">
    <name type="scientific">Botrimarina mediterranea</name>
    <dbReference type="NCBI Taxonomy" id="2528022"/>
    <lineage>
        <taxon>Bacteria</taxon>
        <taxon>Pseudomonadati</taxon>
        <taxon>Planctomycetota</taxon>
        <taxon>Planctomycetia</taxon>
        <taxon>Pirellulales</taxon>
        <taxon>Lacipirellulaceae</taxon>
        <taxon>Botrimarina</taxon>
    </lineage>
</organism>
<sequence>MKLQTFSTQAVTLLSHGAGAGLAVVAAGLFFDSSTVVIIGLLAMILAVYAAIVSGERAI</sequence>
<dbReference type="Proteomes" id="UP000316426">
    <property type="component" value="Chromosome"/>
</dbReference>
<keyword evidence="1" id="KW-1133">Transmembrane helix</keyword>
<reference evidence="2 3" key="1">
    <citation type="submission" date="2019-02" db="EMBL/GenBank/DDBJ databases">
        <title>Deep-cultivation of Planctomycetes and their phenomic and genomic characterization uncovers novel biology.</title>
        <authorList>
            <person name="Wiegand S."/>
            <person name="Jogler M."/>
            <person name="Boedeker C."/>
            <person name="Pinto D."/>
            <person name="Vollmers J."/>
            <person name="Rivas-Marin E."/>
            <person name="Kohn T."/>
            <person name="Peeters S.H."/>
            <person name="Heuer A."/>
            <person name="Rast P."/>
            <person name="Oberbeckmann S."/>
            <person name="Bunk B."/>
            <person name="Jeske O."/>
            <person name="Meyerdierks A."/>
            <person name="Storesund J.E."/>
            <person name="Kallscheuer N."/>
            <person name="Luecker S."/>
            <person name="Lage O.M."/>
            <person name="Pohl T."/>
            <person name="Merkel B.J."/>
            <person name="Hornburger P."/>
            <person name="Mueller R.-W."/>
            <person name="Bruemmer F."/>
            <person name="Labrenz M."/>
            <person name="Spormann A.M."/>
            <person name="Op den Camp H."/>
            <person name="Overmann J."/>
            <person name="Amann R."/>
            <person name="Jetten M.S.M."/>
            <person name="Mascher T."/>
            <person name="Medema M.H."/>
            <person name="Devos D.P."/>
            <person name="Kaster A.-K."/>
            <person name="Ovreas L."/>
            <person name="Rohde M."/>
            <person name="Galperin M.Y."/>
            <person name="Jogler C."/>
        </authorList>
    </citation>
    <scope>NUCLEOTIDE SEQUENCE [LARGE SCALE GENOMIC DNA]</scope>
    <source>
        <strain evidence="2 3">Spa11</strain>
    </source>
</reference>
<evidence type="ECO:0000256" key="1">
    <source>
        <dbReference type="SAM" id="Phobius"/>
    </source>
</evidence>
<keyword evidence="1" id="KW-0812">Transmembrane</keyword>
<accession>A0A518K5X9</accession>
<proteinExistence type="predicted"/>
<dbReference type="RefSeq" id="WP_145109737.1">
    <property type="nucleotide sequence ID" value="NZ_CP036349.1"/>
</dbReference>
<name>A0A518K5X9_9BACT</name>
<protein>
    <submittedName>
        <fullName evidence="2">Uncharacterized protein</fullName>
    </submittedName>
</protein>
<dbReference type="EMBL" id="CP036349">
    <property type="protein sequence ID" value="QDV73185.1"/>
    <property type="molecule type" value="Genomic_DNA"/>
</dbReference>
<keyword evidence="1" id="KW-0472">Membrane</keyword>
<feature type="transmembrane region" description="Helical" evidence="1">
    <location>
        <begin position="33"/>
        <end position="53"/>
    </location>
</feature>
<evidence type="ECO:0000313" key="2">
    <source>
        <dbReference type="EMBL" id="QDV73185.1"/>
    </source>
</evidence>
<gene>
    <name evidence="2" type="ORF">Spa11_13790</name>
</gene>
<dbReference type="AlphaFoldDB" id="A0A518K5X9"/>